<feature type="compositionally biased region" description="Low complexity" evidence="1">
    <location>
        <begin position="476"/>
        <end position="488"/>
    </location>
</feature>
<gene>
    <name evidence="2" type="ORF">UBRO2_04680</name>
</gene>
<comment type="caution">
    <text evidence="2">The sequence shown here is derived from an EMBL/GenBank/DDBJ whole genome shotgun (WGS) entry which is preliminary data.</text>
</comment>
<dbReference type="Proteomes" id="UP000658997">
    <property type="component" value="Unassembled WGS sequence"/>
</dbReference>
<feature type="region of interest" description="Disordered" evidence="1">
    <location>
        <begin position="447"/>
        <end position="511"/>
    </location>
</feature>
<accession>A0A8H8TVA4</accession>
<keyword evidence="3" id="KW-1185">Reference proteome</keyword>
<organism evidence="2 3">
    <name type="scientific">Ustilago bromivora</name>
    <dbReference type="NCBI Taxonomy" id="307758"/>
    <lineage>
        <taxon>Eukaryota</taxon>
        <taxon>Fungi</taxon>
        <taxon>Dikarya</taxon>
        <taxon>Basidiomycota</taxon>
        <taxon>Ustilaginomycotina</taxon>
        <taxon>Ustilaginomycetes</taxon>
        <taxon>Ustilaginales</taxon>
        <taxon>Ustilaginaceae</taxon>
        <taxon>Ustilago</taxon>
    </lineage>
</organism>
<feature type="compositionally biased region" description="Polar residues" evidence="1">
    <location>
        <begin position="447"/>
        <end position="461"/>
    </location>
</feature>
<evidence type="ECO:0000313" key="2">
    <source>
        <dbReference type="EMBL" id="SYW82558.1"/>
    </source>
</evidence>
<name>A0A8H8TVA4_9BASI</name>
<evidence type="ECO:0000313" key="3">
    <source>
        <dbReference type="Proteomes" id="UP000658997"/>
    </source>
</evidence>
<reference evidence="2" key="1">
    <citation type="submission" date="2018-08" db="EMBL/GenBank/DDBJ databases">
        <authorList>
            <person name="Guldener U."/>
        </authorList>
    </citation>
    <scope>NUCLEOTIDE SEQUENCE</scope>
    <source>
        <strain evidence="2">UB2</strain>
    </source>
</reference>
<sequence>MEPTIILAQLAEEDGIFDHGISIASMMETADQEYFKNVDEFLPIPIKAEAKDRFVLHAIELASSSGRGTTSVATAQHQSVTSTSTLLTADNNSPTSSSNWFISELAPWMTSMSEAATKKIALAAGMPEYTMYSLRRMPIQTLDHTSVTEGAKRLSVGHSIASSQIVKSYLSWRNVVDIQGLVQRGKESKNRIMLHGLCPVKAITDTPNSLHAVANAGVESMPIIQRLVHEYNQAKVALSDASAQGLPAHEYQALKVDHDKKMQCLAKARHQLQHRTMIEHAYKEKEDLNIHALLGPLFGGVGPAAAARELSQHLQLNRLCNQIGSMIRDLLQPEYDLLKKDGAGMPLRELFAAMTTNNVGTQNAVLATLEKQNAELSSASGPCIGKKYQDRHDSLYTANITLCDASGVFMQRFGPPTQYAAQAMKEEAAVGNDLLMNLTKHTICNSKSETVRTNSSPSSATHAGLDTPSKSDRSASARSSRAAKQLAAPALVTTSQRVAKPAQPWQEAAENRTLEPTLDLPELLPTVHEESMPIQTLCKDPQHAHIFKWLHLGVWHDQAYQRLQLTADTLQNNGTNTAREAVSKFSEWLQHYTTKHVSPLVAGNQIKTGLCDEFAAILHQRESIHYPWVKEHVAGYDKFCHPLYSTFVPFRGFTIGHHTDMADSAISILLNFGQHTVLKLPEYNIKLELQPLDIVLFCSNVVYHKTTQHLSDQAVGSDVAECWAITCFFCKAIERHMEPSIQNIFHYAAKVHSDTQQGEGSQKQGEKRQKQ</sequence>
<dbReference type="EMBL" id="ULHB01000116">
    <property type="protein sequence ID" value="SYW82558.1"/>
    <property type="molecule type" value="Genomic_DNA"/>
</dbReference>
<proteinExistence type="predicted"/>
<dbReference type="Gene3D" id="3.60.130.30">
    <property type="match status" value="1"/>
</dbReference>
<evidence type="ECO:0000256" key="1">
    <source>
        <dbReference type="SAM" id="MobiDB-lite"/>
    </source>
</evidence>
<protein>
    <submittedName>
        <fullName evidence="2">Uncharacterized protein</fullName>
    </submittedName>
</protein>
<dbReference type="AlphaFoldDB" id="A0A8H8TVA4"/>